<dbReference type="Gene3D" id="1.20.1070.10">
    <property type="entry name" value="Rhodopsin 7-helix transmembrane proteins"/>
    <property type="match status" value="1"/>
</dbReference>
<evidence type="ECO:0000313" key="12">
    <source>
        <dbReference type="Proteomes" id="UP000694569"/>
    </source>
</evidence>
<feature type="transmembrane region" description="Helical" evidence="9">
    <location>
        <begin position="226"/>
        <end position="244"/>
    </location>
</feature>
<dbReference type="GO" id="GO:0004930">
    <property type="term" value="F:G protein-coupled receptor activity"/>
    <property type="evidence" value="ECO:0007669"/>
    <property type="project" value="UniProtKB-KW"/>
</dbReference>
<organism evidence="11 12">
    <name type="scientific">Leptobrachium leishanense</name>
    <name type="common">Leishan spiny toad</name>
    <dbReference type="NCBI Taxonomy" id="445787"/>
    <lineage>
        <taxon>Eukaryota</taxon>
        <taxon>Metazoa</taxon>
        <taxon>Chordata</taxon>
        <taxon>Craniata</taxon>
        <taxon>Vertebrata</taxon>
        <taxon>Euteleostomi</taxon>
        <taxon>Amphibia</taxon>
        <taxon>Batrachia</taxon>
        <taxon>Anura</taxon>
        <taxon>Pelobatoidea</taxon>
        <taxon>Megophryidae</taxon>
        <taxon>Leptobrachium</taxon>
    </lineage>
</organism>
<dbReference type="OrthoDB" id="8826105at2759"/>
<dbReference type="AlphaFoldDB" id="A0A8C5N179"/>
<dbReference type="PANTHER" id="PTHR24231:SF38">
    <property type="entry name" value="G-PROTEIN COUPLED RECEPTORS FAMILY 1 PROFILE DOMAIN-CONTAINING PROTEIN"/>
    <property type="match status" value="1"/>
</dbReference>
<dbReference type="Ensembl" id="ENSLLET00000022295.1">
    <property type="protein sequence ID" value="ENSLLEP00000021466.1"/>
    <property type="gene ID" value="ENSLLEG00000013611.1"/>
</dbReference>
<evidence type="ECO:0000256" key="8">
    <source>
        <dbReference type="ARBA" id="ARBA00023224"/>
    </source>
</evidence>
<dbReference type="SUPFAM" id="SSF81321">
    <property type="entry name" value="Family A G protein-coupled receptor-like"/>
    <property type="match status" value="1"/>
</dbReference>
<dbReference type="PRINTS" id="PR00237">
    <property type="entry name" value="GPCRRHODOPSN"/>
</dbReference>
<feature type="transmembrane region" description="Helical" evidence="9">
    <location>
        <begin position="59"/>
        <end position="83"/>
    </location>
</feature>
<accession>A0A8C5N179</accession>
<dbReference type="GO" id="GO:0005886">
    <property type="term" value="C:plasma membrane"/>
    <property type="evidence" value="ECO:0007669"/>
    <property type="project" value="UniProtKB-SubCell"/>
</dbReference>
<keyword evidence="4 9" id="KW-1133">Transmembrane helix</keyword>
<dbReference type="Pfam" id="PF00001">
    <property type="entry name" value="7tm_1"/>
    <property type="match status" value="1"/>
</dbReference>
<keyword evidence="5" id="KW-0297">G-protein coupled receptor</keyword>
<name>A0A8C5N179_9ANUR</name>
<keyword evidence="2" id="KW-1003">Cell membrane</keyword>
<keyword evidence="8" id="KW-0807">Transducer</keyword>
<keyword evidence="6 9" id="KW-0472">Membrane</keyword>
<dbReference type="PRINTS" id="PR01157">
    <property type="entry name" value="P2YPURNOCPTR"/>
</dbReference>
<reference evidence="11" key="2">
    <citation type="submission" date="2025-09" db="UniProtKB">
        <authorList>
            <consortium name="Ensembl"/>
        </authorList>
    </citation>
    <scope>IDENTIFICATION</scope>
</reference>
<evidence type="ECO:0000256" key="9">
    <source>
        <dbReference type="SAM" id="Phobius"/>
    </source>
</evidence>
<keyword evidence="3 9" id="KW-0812">Transmembrane</keyword>
<dbReference type="GeneTree" id="ENSGT01150000287001"/>
<keyword evidence="7" id="KW-0675">Receptor</keyword>
<feature type="transmembrane region" description="Helical" evidence="9">
    <location>
        <begin position="265"/>
        <end position="285"/>
    </location>
</feature>
<dbReference type="Proteomes" id="UP000694569">
    <property type="component" value="Unplaced"/>
</dbReference>
<dbReference type="PANTHER" id="PTHR24231">
    <property type="entry name" value="PURINOCEPTOR-RELATED G-PROTEIN COUPLED RECEPTOR"/>
    <property type="match status" value="1"/>
</dbReference>
<proteinExistence type="predicted"/>
<evidence type="ECO:0000256" key="1">
    <source>
        <dbReference type="ARBA" id="ARBA00004651"/>
    </source>
</evidence>
<evidence type="ECO:0000256" key="7">
    <source>
        <dbReference type="ARBA" id="ARBA00023170"/>
    </source>
</evidence>
<protein>
    <recommendedName>
        <fullName evidence="10">G-protein coupled receptors family 1 profile domain-containing protein</fullName>
    </recommendedName>
</protein>
<feature type="transmembrane region" description="Helical" evidence="9">
    <location>
        <begin position="138"/>
        <end position="157"/>
    </location>
</feature>
<dbReference type="InterPro" id="IPR017452">
    <property type="entry name" value="GPCR_Rhodpsn_7TM"/>
</dbReference>
<dbReference type="CDD" id="cd14982">
    <property type="entry name" value="7tmA_purinoceptor-like"/>
    <property type="match status" value="1"/>
</dbReference>
<feature type="transmembrane region" description="Helical" evidence="9">
    <location>
        <begin position="95"/>
        <end position="118"/>
    </location>
</feature>
<dbReference type="InterPro" id="IPR000276">
    <property type="entry name" value="GPCR_Rhodpsn"/>
</dbReference>
<evidence type="ECO:0000256" key="4">
    <source>
        <dbReference type="ARBA" id="ARBA00022989"/>
    </source>
</evidence>
<sequence length="357" mass="40807">MMEENRHLAFTITNCFLNCVTGNNNNALNPGTTIPGTENGTMISLTCITAERLEWYCCVLIAVCFTSLVFGFLGNATVLLNYVHFTKSWTSSGIFLFNLAVCDFMWIIIVPISVYFNLKKPAYSEPAFCEFKRLLFNVNIYGSIFFLTLISFDRYLCSVHPLTSLRWWNKKKAKICTIAIWVFIFIESIPDLYYILEGRREGTVSPCLYYTDSPVSFVIPVKVSRFVLGFVIPGTVIFTCYFSSLKVLKHVKDQNLTRKKMNKPLMLISVTMVVFVISYVPYHVMMLILLCSRLSYVRNSETLSALYQLSEIICSVSSCADPLIFLMASNRFKHQLKILKTSFIRMCSCHSHRVGPI</sequence>
<evidence type="ECO:0000256" key="6">
    <source>
        <dbReference type="ARBA" id="ARBA00023136"/>
    </source>
</evidence>
<comment type="subcellular location">
    <subcellularLocation>
        <location evidence="1">Cell membrane</location>
        <topology evidence="1">Multi-pass membrane protein</topology>
    </subcellularLocation>
</comment>
<evidence type="ECO:0000256" key="5">
    <source>
        <dbReference type="ARBA" id="ARBA00023040"/>
    </source>
</evidence>
<evidence type="ECO:0000259" key="10">
    <source>
        <dbReference type="PROSITE" id="PS50262"/>
    </source>
</evidence>
<reference evidence="11" key="1">
    <citation type="submission" date="2025-08" db="UniProtKB">
        <authorList>
            <consortium name="Ensembl"/>
        </authorList>
    </citation>
    <scope>IDENTIFICATION</scope>
</reference>
<keyword evidence="12" id="KW-1185">Reference proteome</keyword>
<evidence type="ECO:0000256" key="3">
    <source>
        <dbReference type="ARBA" id="ARBA00022692"/>
    </source>
</evidence>
<feature type="domain" description="G-protein coupled receptors family 1 profile" evidence="10">
    <location>
        <begin position="74"/>
        <end position="325"/>
    </location>
</feature>
<evidence type="ECO:0000313" key="11">
    <source>
        <dbReference type="Ensembl" id="ENSLLEP00000021466.1"/>
    </source>
</evidence>
<evidence type="ECO:0000256" key="2">
    <source>
        <dbReference type="ARBA" id="ARBA00022475"/>
    </source>
</evidence>
<dbReference type="PROSITE" id="PS50262">
    <property type="entry name" value="G_PROTEIN_RECEP_F1_2"/>
    <property type="match status" value="1"/>
</dbReference>